<feature type="compositionally biased region" description="Basic and acidic residues" evidence="1">
    <location>
        <begin position="175"/>
        <end position="187"/>
    </location>
</feature>
<feature type="region of interest" description="Disordered" evidence="1">
    <location>
        <begin position="1"/>
        <end position="65"/>
    </location>
</feature>
<evidence type="ECO:0000256" key="1">
    <source>
        <dbReference type="SAM" id="MobiDB-lite"/>
    </source>
</evidence>
<dbReference type="AlphaFoldDB" id="A0A6J4LZZ1"/>
<name>A0A6J4LZZ1_9ACTN</name>
<dbReference type="InterPro" id="IPR007922">
    <property type="entry name" value="DciA-like"/>
</dbReference>
<proteinExistence type="predicted"/>
<dbReference type="EMBL" id="CADCUF010000227">
    <property type="protein sequence ID" value="CAA9346361.1"/>
    <property type="molecule type" value="Genomic_DNA"/>
</dbReference>
<reference evidence="2" key="1">
    <citation type="submission" date="2020-02" db="EMBL/GenBank/DDBJ databases">
        <authorList>
            <person name="Meier V. D."/>
        </authorList>
    </citation>
    <scope>NUCLEOTIDE SEQUENCE</scope>
    <source>
        <strain evidence="2">AVDCRST_MAG24</strain>
    </source>
</reference>
<accession>A0A6J4LZZ1</accession>
<dbReference type="Pfam" id="PF05258">
    <property type="entry name" value="DciA"/>
    <property type="match status" value="1"/>
</dbReference>
<feature type="region of interest" description="Disordered" evidence="1">
    <location>
        <begin position="166"/>
        <end position="187"/>
    </location>
</feature>
<dbReference type="PANTHER" id="PTHR36456:SF1">
    <property type="entry name" value="UPF0232 PROTEIN SCO3875"/>
    <property type="match status" value="1"/>
</dbReference>
<feature type="compositionally biased region" description="Low complexity" evidence="1">
    <location>
        <begin position="28"/>
        <end position="41"/>
    </location>
</feature>
<dbReference type="PANTHER" id="PTHR36456">
    <property type="entry name" value="UPF0232 PROTEIN SCO3875"/>
    <property type="match status" value="1"/>
</dbReference>
<evidence type="ECO:0000313" key="2">
    <source>
        <dbReference type="EMBL" id="CAA9346361.1"/>
    </source>
</evidence>
<gene>
    <name evidence="2" type="ORF">AVDCRST_MAG24-1541</name>
</gene>
<protein>
    <submittedName>
        <fullName evidence="2">Zn-ribbon-containing, possibly RNA-binding protein and truncated derivatives</fullName>
    </submittedName>
</protein>
<sequence length="187" mass="20035">MTEPGGPTPAHDETGLELARSIARSVTRLPARMAGRAAGRPGSRRPRPEPAQASGSHPDDRDPQSLDATIGRLVAERGWNEDVRVHGVFSRWGAIVGPEVAQHARPVAFERGDPGAAPAGGRLTVQTDSTAWATEVRLLAATLVRRLNEELGDGTVRVVDVRGPAAPSWRHGRRSLRDARGPRDTYG</sequence>
<organism evidence="2">
    <name type="scientific">uncultured Nocardioidaceae bacterium</name>
    <dbReference type="NCBI Taxonomy" id="253824"/>
    <lineage>
        <taxon>Bacteria</taxon>
        <taxon>Bacillati</taxon>
        <taxon>Actinomycetota</taxon>
        <taxon>Actinomycetes</taxon>
        <taxon>Propionibacteriales</taxon>
        <taxon>Nocardioidaceae</taxon>
        <taxon>environmental samples</taxon>
    </lineage>
</organism>